<dbReference type="PANTHER" id="PTHR43123:SF4">
    <property type="entry name" value="POLYSACCHARIDE DEACETYLASE"/>
    <property type="match status" value="1"/>
</dbReference>
<dbReference type="AlphaFoldDB" id="A0A8J2XUJ9"/>
<dbReference type="InterPro" id="IPR011330">
    <property type="entry name" value="Glyco_hydro/deAcase_b/a-brl"/>
</dbReference>
<proteinExistence type="predicted"/>
<organism evidence="1 2">
    <name type="scientific">Puia dinghuensis</name>
    <dbReference type="NCBI Taxonomy" id="1792502"/>
    <lineage>
        <taxon>Bacteria</taxon>
        <taxon>Pseudomonadati</taxon>
        <taxon>Bacteroidota</taxon>
        <taxon>Chitinophagia</taxon>
        <taxon>Chitinophagales</taxon>
        <taxon>Chitinophagaceae</taxon>
        <taxon>Puia</taxon>
    </lineage>
</organism>
<evidence type="ECO:0000313" key="1">
    <source>
        <dbReference type="EMBL" id="GGB08008.1"/>
    </source>
</evidence>
<sequence length="310" mass="35700">MTQDHFYEYWPIIDRPDIEWPGGKRLAVYIGLNIEHYESGKTSISILEKTAGRDPDPLNEGWREYGNRVGIWRIMDLLDKYGVRPSVLLNADVCKYYPRIIEEGNRRNWNWVAHGKNNSMFAGSKQPQLRPEEERGYLRDVLSTIQLATGKACKGWLGPLGLSETYETIDLLADEGLTYVLDWINDDQPYPLKTVAGEIISVPYSLEINDLPLFLQRGLTGPEFGQMIIDQFEVLHRDARKAARVMAIGIHPFVTGQPFRLKYLEQAIAYISRQKDIWITTSDEIAAWYMLNYYATHVQKLREVAMVQGL</sequence>
<reference evidence="1" key="1">
    <citation type="journal article" date="2014" name="Int. J. Syst. Evol. Microbiol.">
        <title>Complete genome sequence of Corynebacterium casei LMG S-19264T (=DSM 44701T), isolated from a smear-ripened cheese.</title>
        <authorList>
            <consortium name="US DOE Joint Genome Institute (JGI-PGF)"/>
            <person name="Walter F."/>
            <person name="Albersmeier A."/>
            <person name="Kalinowski J."/>
            <person name="Ruckert C."/>
        </authorList>
    </citation>
    <scope>NUCLEOTIDE SEQUENCE</scope>
    <source>
        <strain evidence="1">CGMCC 1.15448</strain>
    </source>
</reference>
<keyword evidence="2" id="KW-1185">Reference proteome</keyword>
<dbReference type="CDD" id="cd10979">
    <property type="entry name" value="CE4_PuuE_like"/>
    <property type="match status" value="1"/>
</dbReference>
<gene>
    <name evidence="1" type="ORF">GCM10011511_34420</name>
</gene>
<dbReference type="GO" id="GO:0005975">
    <property type="term" value="P:carbohydrate metabolic process"/>
    <property type="evidence" value="ECO:0007669"/>
    <property type="project" value="InterPro"/>
</dbReference>
<dbReference type="Gene3D" id="3.20.20.370">
    <property type="entry name" value="Glycoside hydrolase/deacetylase"/>
    <property type="match status" value="1"/>
</dbReference>
<dbReference type="EMBL" id="BMJC01000003">
    <property type="protein sequence ID" value="GGB08008.1"/>
    <property type="molecule type" value="Genomic_DNA"/>
</dbReference>
<comment type="caution">
    <text evidence="1">The sequence shown here is derived from an EMBL/GenBank/DDBJ whole genome shotgun (WGS) entry which is preliminary data.</text>
</comment>
<evidence type="ECO:0000313" key="2">
    <source>
        <dbReference type="Proteomes" id="UP000607559"/>
    </source>
</evidence>
<dbReference type="RefSeq" id="WP_229688961.1">
    <property type="nucleotide sequence ID" value="NZ_BMJC01000003.1"/>
</dbReference>
<accession>A0A8J2XUJ9</accession>
<dbReference type="SUPFAM" id="SSF88713">
    <property type="entry name" value="Glycoside hydrolase/deacetylase"/>
    <property type="match status" value="1"/>
</dbReference>
<dbReference type="Proteomes" id="UP000607559">
    <property type="component" value="Unassembled WGS sequence"/>
</dbReference>
<protein>
    <submittedName>
        <fullName evidence="1">Polysaccharide deacetylase</fullName>
    </submittedName>
</protein>
<reference evidence="1" key="2">
    <citation type="submission" date="2020-09" db="EMBL/GenBank/DDBJ databases">
        <authorList>
            <person name="Sun Q."/>
            <person name="Zhou Y."/>
        </authorList>
    </citation>
    <scope>NUCLEOTIDE SEQUENCE</scope>
    <source>
        <strain evidence="1">CGMCC 1.15448</strain>
    </source>
</reference>
<dbReference type="PANTHER" id="PTHR43123">
    <property type="entry name" value="POLYSACCHARIDE DEACETYLASE-RELATED"/>
    <property type="match status" value="1"/>
</dbReference>
<name>A0A8J2XUJ9_9BACT</name>